<dbReference type="RefSeq" id="WP_038549127.1">
    <property type="nucleotide sequence ID" value="NZ_CP006842.1"/>
</dbReference>
<proteinExistence type="inferred from homology"/>
<dbReference type="GO" id="GO:0008234">
    <property type="term" value="F:cysteine-type peptidase activity"/>
    <property type="evidence" value="ECO:0007669"/>
    <property type="project" value="UniProtKB-KW"/>
</dbReference>
<dbReference type="STRING" id="1404245.CGLY_09835"/>
<evidence type="ECO:0000256" key="5">
    <source>
        <dbReference type="SAM" id="Coils"/>
    </source>
</evidence>
<keyword evidence="4" id="KW-0788">Thiol protease</keyword>
<dbReference type="PROSITE" id="PS51935">
    <property type="entry name" value="NLPC_P60"/>
    <property type="match status" value="1"/>
</dbReference>
<comment type="similarity">
    <text evidence="1">Belongs to the peptidase C40 family.</text>
</comment>
<accession>X5DUT9</accession>
<keyword evidence="8" id="KW-1185">Reference proteome</keyword>
<evidence type="ECO:0000256" key="2">
    <source>
        <dbReference type="ARBA" id="ARBA00022670"/>
    </source>
</evidence>
<dbReference type="KEGG" id="cgy:CGLY_09835"/>
<organism evidence="7 8">
    <name type="scientific">Corynebacterium glyciniphilum AJ 3170</name>
    <dbReference type="NCBI Taxonomy" id="1404245"/>
    <lineage>
        <taxon>Bacteria</taxon>
        <taxon>Bacillati</taxon>
        <taxon>Actinomycetota</taxon>
        <taxon>Actinomycetes</taxon>
        <taxon>Mycobacteriales</taxon>
        <taxon>Corynebacteriaceae</taxon>
        <taxon>Corynebacterium</taxon>
    </lineage>
</organism>
<dbReference type="Gene3D" id="3.90.1720.10">
    <property type="entry name" value="endopeptidase domain like (from Nostoc punctiforme)"/>
    <property type="match status" value="1"/>
</dbReference>
<dbReference type="eggNOG" id="COG3599">
    <property type="taxonomic scope" value="Bacteria"/>
</dbReference>
<name>X5DUT9_9CORY</name>
<dbReference type="SUPFAM" id="SSF54001">
    <property type="entry name" value="Cysteine proteinases"/>
    <property type="match status" value="1"/>
</dbReference>
<keyword evidence="2" id="KW-0645">Protease</keyword>
<dbReference type="InterPro" id="IPR051794">
    <property type="entry name" value="PG_Endopeptidase_C40"/>
</dbReference>
<dbReference type="AlphaFoldDB" id="X5DUT9"/>
<evidence type="ECO:0000256" key="4">
    <source>
        <dbReference type="ARBA" id="ARBA00022807"/>
    </source>
</evidence>
<gene>
    <name evidence="7" type="ORF">CGLY_09835</name>
</gene>
<dbReference type="Gene3D" id="6.10.250.3150">
    <property type="match status" value="1"/>
</dbReference>
<evidence type="ECO:0000256" key="1">
    <source>
        <dbReference type="ARBA" id="ARBA00007074"/>
    </source>
</evidence>
<evidence type="ECO:0000256" key="3">
    <source>
        <dbReference type="ARBA" id="ARBA00022801"/>
    </source>
</evidence>
<evidence type="ECO:0000313" key="8">
    <source>
        <dbReference type="Proteomes" id="UP000023703"/>
    </source>
</evidence>
<feature type="coiled-coil region" evidence="5">
    <location>
        <begin position="58"/>
        <end position="113"/>
    </location>
</feature>
<dbReference type="eggNOG" id="COG0791">
    <property type="taxonomic scope" value="Bacteria"/>
</dbReference>
<dbReference type="Proteomes" id="UP000023703">
    <property type="component" value="Chromosome"/>
</dbReference>
<dbReference type="PANTHER" id="PTHR47359:SF3">
    <property type="entry name" value="NLP_P60 DOMAIN-CONTAINING PROTEIN-RELATED"/>
    <property type="match status" value="1"/>
</dbReference>
<sequence length="373" mass="39206">MIRPSGHRRSTRGTSTRLVVGIGTAVALTVASTSVVTADPAAPAAADAIDTSPLPDDADGLLQRLADVSRQAQEASDEVQENSRALDDTRAQLDRANRAAEHYSAEAQRARADVEANRGPVMELSQSLYRGAVIDPVSAMAGSANPQDAIDRRAFASALNADRTTTLSSFQDGLKNAADLESKANRSKASADFQLNQLEIRQGQLDERTRDLDGMKKDISTAVDGLSPEQKQRWVDRNGPIDIDVEEFLGTVGSVGDAVSTAGGAVGAAMSKLGSPYSWGATGPDSFDCSGLMFWAYQQIGKSVPRTSSAQVAGGTSVSRSDLQPGDIVGFYPGVTHVGMYIGDGKIVHASDYGIPVQVVSVDSMPFAGAARY</sequence>
<reference evidence="7 8" key="1">
    <citation type="journal article" date="2015" name="Int. J. Syst. Evol. Microbiol.">
        <title>Revisiting Corynebacterium glyciniphilum (ex Kubota et al., 1972) sp. nov., nom. rev., isolated from putrefied banana.</title>
        <authorList>
            <person name="Al-Dilaimi A."/>
            <person name="Bednarz H."/>
            <person name="Lomker A."/>
            <person name="Niehaus K."/>
            <person name="Kalinowski J."/>
            <person name="Ruckert C."/>
        </authorList>
    </citation>
    <scope>NUCLEOTIDE SEQUENCE [LARGE SCALE GENOMIC DNA]</scope>
    <source>
        <strain evidence="7">AJ 3170</strain>
    </source>
</reference>
<dbReference type="InterPro" id="IPR000064">
    <property type="entry name" value="NLP_P60_dom"/>
</dbReference>
<dbReference type="Pfam" id="PF00877">
    <property type="entry name" value="NLPC_P60"/>
    <property type="match status" value="1"/>
</dbReference>
<dbReference type="HOGENOM" id="CLU_034085_1_1_11"/>
<dbReference type="GO" id="GO:0006508">
    <property type="term" value="P:proteolysis"/>
    <property type="evidence" value="ECO:0007669"/>
    <property type="project" value="UniProtKB-KW"/>
</dbReference>
<dbReference type="InterPro" id="IPR038765">
    <property type="entry name" value="Papain-like_cys_pep_sf"/>
</dbReference>
<keyword evidence="5" id="KW-0175">Coiled coil</keyword>
<keyword evidence="3" id="KW-0378">Hydrolase</keyword>
<protein>
    <submittedName>
        <fullName evidence="7">Putative Npl/p60 family secreted protein</fullName>
    </submittedName>
</protein>
<evidence type="ECO:0000259" key="6">
    <source>
        <dbReference type="PROSITE" id="PS51935"/>
    </source>
</evidence>
<evidence type="ECO:0000313" key="7">
    <source>
        <dbReference type="EMBL" id="AHW64412.1"/>
    </source>
</evidence>
<dbReference type="PANTHER" id="PTHR47359">
    <property type="entry name" value="PEPTIDOGLYCAN DL-ENDOPEPTIDASE CWLO"/>
    <property type="match status" value="1"/>
</dbReference>
<feature type="domain" description="NlpC/P60" evidence="6">
    <location>
        <begin position="259"/>
        <end position="373"/>
    </location>
</feature>
<dbReference type="EMBL" id="CP006842">
    <property type="protein sequence ID" value="AHW64412.1"/>
    <property type="molecule type" value="Genomic_DNA"/>
</dbReference>
<dbReference type="OrthoDB" id="5177647at2"/>